<feature type="non-terminal residue" evidence="1">
    <location>
        <position position="84"/>
    </location>
</feature>
<sequence length="84" mass="9764">VMLKVGQYALATSSCIKTARNTFRVSGDRSLVQTMTELLGEWKQHSVIIVNNLNLRIVDRGTDVLRRRADSAFHSFVRKWYYFQ</sequence>
<name>A0AAD8EH34_DIPPU</name>
<organism evidence="1 2">
    <name type="scientific">Diploptera punctata</name>
    <name type="common">Pacific beetle cockroach</name>
    <dbReference type="NCBI Taxonomy" id="6984"/>
    <lineage>
        <taxon>Eukaryota</taxon>
        <taxon>Metazoa</taxon>
        <taxon>Ecdysozoa</taxon>
        <taxon>Arthropoda</taxon>
        <taxon>Hexapoda</taxon>
        <taxon>Insecta</taxon>
        <taxon>Pterygota</taxon>
        <taxon>Neoptera</taxon>
        <taxon>Polyneoptera</taxon>
        <taxon>Dictyoptera</taxon>
        <taxon>Blattodea</taxon>
        <taxon>Blaberoidea</taxon>
        <taxon>Blaberidae</taxon>
        <taxon>Diplopterinae</taxon>
        <taxon>Diploptera</taxon>
    </lineage>
</organism>
<proteinExistence type="predicted"/>
<dbReference type="AlphaFoldDB" id="A0AAD8EH34"/>
<comment type="caution">
    <text evidence="1">The sequence shown here is derived from an EMBL/GenBank/DDBJ whole genome shotgun (WGS) entry which is preliminary data.</text>
</comment>
<keyword evidence="2" id="KW-1185">Reference proteome</keyword>
<reference evidence="1" key="1">
    <citation type="journal article" date="2023" name="IScience">
        <title>Live-bearing cockroach genome reveals convergent evolutionary mechanisms linked to viviparity in insects and beyond.</title>
        <authorList>
            <person name="Fouks B."/>
            <person name="Harrison M.C."/>
            <person name="Mikhailova A.A."/>
            <person name="Marchal E."/>
            <person name="English S."/>
            <person name="Carruthers M."/>
            <person name="Jennings E.C."/>
            <person name="Chiamaka E.L."/>
            <person name="Frigard R.A."/>
            <person name="Pippel M."/>
            <person name="Attardo G.M."/>
            <person name="Benoit J.B."/>
            <person name="Bornberg-Bauer E."/>
            <person name="Tobe S.S."/>
        </authorList>
    </citation>
    <scope>NUCLEOTIDE SEQUENCE</scope>
    <source>
        <strain evidence="1">Stay&amp;Tobe</strain>
    </source>
</reference>
<protein>
    <submittedName>
        <fullName evidence="1">Uncharacterized protein</fullName>
    </submittedName>
</protein>
<evidence type="ECO:0000313" key="1">
    <source>
        <dbReference type="EMBL" id="KAJ9590068.1"/>
    </source>
</evidence>
<accession>A0AAD8EH34</accession>
<evidence type="ECO:0000313" key="2">
    <source>
        <dbReference type="Proteomes" id="UP001233999"/>
    </source>
</evidence>
<dbReference type="EMBL" id="JASPKZ010004568">
    <property type="protein sequence ID" value="KAJ9590068.1"/>
    <property type="molecule type" value="Genomic_DNA"/>
</dbReference>
<reference evidence="1" key="2">
    <citation type="submission" date="2023-05" db="EMBL/GenBank/DDBJ databases">
        <authorList>
            <person name="Fouks B."/>
        </authorList>
    </citation>
    <scope>NUCLEOTIDE SEQUENCE</scope>
    <source>
        <strain evidence="1">Stay&amp;Tobe</strain>
        <tissue evidence="1">Testes</tissue>
    </source>
</reference>
<dbReference type="Proteomes" id="UP001233999">
    <property type="component" value="Unassembled WGS sequence"/>
</dbReference>
<gene>
    <name evidence="1" type="ORF">L9F63_016808</name>
</gene>
<feature type="non-terminal residue" evidence="1">
    <location>
        <position position="1"/>
    </location>
</feature>